<proteinExistence type="predicted"/>
<evidence type="ECO:0000313" key="4">
    <source>
        <dbReference type="Proteomes" id="UP000185841"/>
    </source>
</evidence>
<dbReference type="InterPro" id="IPR018640">
    <property type="entry name" value="DUF2063"/>
</dbReference>
<dbReference type="InterPro" id="IPR054098">
    <property type="entry name" value="NGO1945-like_C"/>
</dbReference>
<sequence length="234" mass="26579">MSERDQALFAARIRDPQAAPLLPGIPAARMAVYEELFFNNLDGFITSGFPVLCRILGEPRRRRLVRAFLCEQRSATPYFLQIGEAFVDWLQQGGGVESGDPPFVAELAHYERVELALDIATDALPQQGWSPLAWPLAYAWPVQRLSADYQPTEPPTAPTCLLAWRDREERVRFQQLSPFAYHLALRLQDGQPHLEAQLDLAEISGLAADKHYFAHARALLDDWQRQDIWFPPVT</sequence>
<feature type="domain" description="Putative DNA-binding" evidence="1">
    <location>
        <begin position="6"/>
        <end position="90"/>
    </location>
</feature>
<dbReference type="InterPro" id="IPR044922">
    <property type="entry name" value="DUF2063_N_sf"/>
</dbReference>
<dbReference type="Pfam" id="PF22106">
    <property type="entry name" value="NGO1945_C"/>
    <property type="match status" value="1"/>
</dbReference>
<feature type="domain" description="NGO1945-like C-terminal" evidence="2">
    <location>
        <begin position="130"/>
        <end position="223"/>
    </location>
</feature>
<dbReference type="EMBL" id="FTMP01000002">
    <property type="protein sequence ID" value="SIQ12001.1"/>
    <property type="molecule type" value="Genomic_DNA"/>
</dbReference>
<evidence type="ECO:0000259" key="2">
    <source>
        <dbReference type="Pfam" id="PF22106"/>
    </source>
</evidence>
<evidence type="ECO:0000313" key="3">
    <source>
        <dbReference type="EMBL" id="SIQ12001.1"/>
    </source>
</evidence>
<dbReference type="Pfam" id="PF09836">
    <property type="entry name" value="DUF2063"/>
    <property type="match status" value="1"/>
</dbReference>
<dbReference type="RefSeq" id="WP_076425033.1">
    <property type="nucleotide sequence ID" value="NZ_FTMP01000002.1"/>
</dbReference>
<dbReference type="Proteomes" id="UP000185841">
    <property type="component" value="Unassembled WGS sequence"/>
</dbReference>
<gene>
    <name evidence="3" type="ORF">SAMN05878282_102244</name>
</gene>
<organism evidence="3 4">
    <name type="scientific">Aquipseudomonas alcaligenes</name>
    <name type="common">Pseudomonas alcaligenes</name>
    <dbReference type="NCBI Taxonomy" id="43263"/>
    <lineage>
        <taxon>Bacteria</taxon>
        <taxon>Pseudomonadati</taxon>
        <taxon>Pseudomonadota</taxon>
        <taxon>Gammaproteobacteria</taxon>
        <taxon>Pseudomonadales</taxon>
        <taxon>Pseudomonadaceae</taxon>
        <taxon>Aquipseudomonas</taxon>
    </lineage>
</organism>
<reference evidence="3 4" key="1">
    <citation type="submission" date="2017-01" db="EMBL/GenBank/DDBJ databases">
        <authorList>
            <person name="Mah S.A."/>
            <person name="Swanson W.J."/>
            <person name="Moy G.W."/>
            <person name="Vacquier V.D."/>
        </authorList>
    </citation>
    <scope>NUCLEOTIDE SEQUENCE [LARGE SCALE GENOMIC DNA]</scope>
    <source>
        <strain evidence="3 4">RU36E</strain>
    </source>
</reference>
<protein>
    <submittedName>
        <fullName evidence="3">Uncharacterized protein</fullName>
    </submittedName>
</protein>
<evidence type="ECO:0000259" key="1">
    <source>
        <dbReference type="Pfam" id="PF09836"/>
    </source>
</evidence>
<accession>A0A1N6Q5X8</accession>
<dbReference type="AlphaFoldDB" id="A0A1N6Q5X8"/>
<name>A0A1N6Q5X8_AQUAC</name>
<dbReference type="Gene3D" id="3.90.930.50">
    <property type="match status" value="1"/>
</dbReference>
<dbReference type="Gene3D" id="1.10.150.690">
    <property type="entry name" value="DUF2063"/>
    <property type="match status" value="1"/>
</dbReference>